<keyword evidence="3" id="KW-1185">Reference proteome</keyword>
<evidence type="ECO:0000259" key="1">
    <source>
        <dbReference type="PROSITE" id="PS51725"/>
    </source>
</evidence>
<sequence>LKRDRYVATNRFAVRDGKEAKFEKRWATRKSRLATLQGFKYFHLMRRVKLNENENDGDEDTYSYDGGNDKESAQGNYVSLTIWEKKSDFSVWRKGDAFKEAHGGTSIKAFVSTMVNSALVLRGAPKPAFYDGLLLQSTKPDSVPETIDGWRNIEIPEDSTTLLPIECFVACNQFFVSGKENAIKFEQRWKVRESKLKDCDGFVSFTMLRRDGQAKGHGTVELDENVEPTYLSTTIWKDRSSFNKWRNGNAFSKSHGGPPMWNRPPKPIFYEGTLVITSADGA</sequence>
<dbReference type="InterPro" id="IPR050404">
    <property type="entry name" value="Heme-degrading_MO"/>
</dbReference>
<gene>
    <name evidence="2" type="ORF">FRACYDRAFT_159998</name>
</gene>
<evidence type="ECO:0000313" key="2">
    <source>
        <dbReference type="EMBL" id="OEU12134.1"/>
    </source>
</evidence>
<dbReference type="PANTHER" id="PTHR34474:SF2">
    <property type="entry name" value="SIGNAL TRANSDUCTION PROTEIN TRAP"/>
    <property type="match status" value="1"/>
</dbReference>
<dbReference type="KEGG" id="fcy:FRACYDRAFT_159998"/>
<feature type="non-terminal residue" evidence="2">
    <location>
        <position position="282"/>
    </location>
</feature>
<dbReference type="EMBL" id="KV784365">
    <property type="protein sequence ID" value="OEU12134.1"/>
    <property type="molecule type" value="Genomic_DNA"/>
</dbReference>
<proteinExistence type="predicted"/>
<protein>
    <recommendedName>
        <fullName evidence="1">ABM domain-containing protein</fullName>
    </recommendedName>
</protein>
<dbReference type="Proteomes" id="UP000095751">
    <property type="component" value="Unassembled WGS sequence"/>
</dbReference>
<dbReference type="InterPro" id="IPR007138">
    <property type="entry name" value="ABM_dom"/>
</dbReference>
<dbReference type="AlphaFoldDB" id="A0A1E7F1Z8"/>
<name>A0A1E7F1Z8_9STRA</name>
<dbReference type="InterPro" id="IPR011008">
    <property type="entry name" value="Dimeric_a/b-barrel"/>
</dbReference>
<feature type="non-terminal residue" evidence="2">
    <location>
        <position position="1"/>
    </location>
</feature>
<evidence type="ECO:0000313" key="3">
    <source>
        <dbReference type="Proteomes" id="UP000095751"/>
    </source>
</evidence>
<dbReference type="OrthoDB" id="427604at2759"/>
<feature type="domain" description="ABM" evidence="1">
    <location>
        <begin position="6"/>
        <end position="119"/>
    </location>
</feature>
<organism evidence="2 3">
    <name type="scientific">Fragilariopsis cylindrus CCMP1102</name>
    <dbReference type="NCBI Taxonomy" id="635003"/>
    <lineage>
        <taxon>Eukaryota</taxon>
        <taxon>Sar</taxon>
        <taxon>Stramenopiles</taxon>
        <taxon>Ochrophyta</taxon>
        <taxon>Bacillariophyta</taxon>
        <taxon>Bacillariophyceae</taxon>
        <taxon>Bacillariophycidae</taxon>
        <taxon>Bacillariales</taxon>
        <taxon>Bacillariaceae</taxon>
        <taxon>Fragilariopsis</taxon>
    </lineage>
</organism>
<dbReference type="Pfam" id="PF03992">
    <property type="entry name" value="ABM"/>
    <property type="match status" value="1"/>
</dbReference>
<dbReference type="SUPFAM" id="SSF54909">
    <property type="entry name" value="Dimeric alpha+beta barrel"/>
    <property type="match status" value="2"/>
</dbReference>
<dbReference type="PROSITE" id="PS51725">
    <property type="entry name" value="ABM"/>
    <property type="match status" value="1"/>
</dbReference>
<accession>A0A1E7F1Z8</accession>
<reference evidence="2 3" key="1">
    <citation type="submission" date="2016-09" db="EMBL/GenBank/DDBJ databases">
        <title>Extensive genetic diversity and differential bi-allelic expression allows diatom success in the polar Southern Ocean.</title>
        <authorList>
            <consortium name="DOE Joint Genome Institute"/>
            <person name="Mock T."/>
            <person name="Otillar R.P."/>
            <person name="Strauss J."/>
            <person name="Dupont C."/>
            <person name="Frickenhaus S."/>
            <person name="Maumus F."/>
            <person name="Mcmullan M."/>
            <person name="Sanges R."/>
            <person name="Schmutz J."/>
            <person name="Toseland A."/>
            <person name="Valas R."/>
            <person name="Veluchamy A."/>
            <person name="Ward B.J."/>
            <person name="Allen A."/>
            <person name="Barry K."/>
            <person name="Falciatore A."/>
            <person name="Ferrante M."/>
            <person name="Fortunato A.E."/>
            <person name="Gloeckner G."/>
            <person name="Gruber A."/>
            <person name="Hipkin R."/>
            <person name="Janech M."/>
            <person name="Kroth P."/>
            <person name="Leese F."/>
            <person name="Lindquist E."/>
            <person name="Lyon B.R."/>
            <person name="Martin J."/>
            <person name="Mayer C."/>
            <person name="Parker M."/>
            <person name="Quesneville H."/>
            <person name="Raymond J."/>
            <person name="Uhlig C."/>
            <person name="Valentin K.U."/>
            <person name="Worden A.Z."/>
            <person name="Armbrust E.V."/>
            <person name="Bowler C."/>
            <person name="Green B."/>
            <person name="Moulton V."/>
            <person name="Van Oosterhout C."/>
            <person name="Grigoriev I."/>
        </authorList>
    </citation>
    <scope>NUCLEOTIDE SEQUENCE [LARGE SCALE GENOMIC DNA]</scope>
    <source>
        <strain evidence="2 3">CCMP1102</strain>
    </source>
</reference>
<dbReference type="Gene3D" id="3.30.70.100">
    <property type="match status" value="2"/>
</dbReference>
<dbReference type="InParanoid" id="A0A1E7F1Z8"/>
<dbReference type="PANTHER" id="PTHR34474">
    <property type="entry name" value="SIGNAL TRANSDUCTION PROTEIN TRAP"/>
    <property type="match status" value="1"/>
</dbReference>